<accession>A0A151T3E4</accession>
<evidence type="ECO:0000313" key="2">
    <source>
        <dbReference type="Proteomes" id="UP000075243"/>
    </source>
</evidence>
<dbReference type="Gramene" id="C.cajan_15600.t">
    <property type="protein sequence ID" value="C.cajan_15600.t.cds1"/>
    <property type="gene ID" value="C.cajan_15600"/>
</dbReference>
<protein>
    <submittedName>
        <fullName evidence="1">Uncharacterized protein</fullName>
    </submittedName>
</protein>
<dbReference type="AlphaFoldDB" id="A0A151T3E4"/>
<dbReference type="Proteomes" id="UP000075243">
    <property type="component" value="Chromosome 8"/>
</dbReference>
<name>A0A151T3E4_CAJCA</name>
<gene>
    <name evidence="1" type="ORF">KK1_016049</name>
</gene>
<keyword evidence="2" id="KW-1185">Reference proteome</keyword>
<proteinExistence type="predicted"/>
<reference evidence="1 2" key="1">
    <citation type="journal article" date="2012" name="Nat. Biotechnol.">
        <title>Draft genome sequence of pigeonpea (Cajanus cajan), an orphan legume crop of resource-poor farmers.</title>
        <authorList>
            <person name="Varshney R.K."/>
            <person name="Chen W."/>
            <person name="Li Y."/>
            <person name="Bharti A.K."/>
            <person name="Saxena R.K."/>
            <person name="Schlueter J.A."/>
            <person name="Donoghue M.T."/>
            <person name="Azam S."/>
            <person name="Fan G."/>
            <person name="Whaley A.M."/>
            <person name="Farmer A.D."/>
            <person name="Sheridan J."/>
            <person name="Iwata A."/>
            <person name="Tuteja R."/>
            <person name="Penmetsa R.V."/>
            <person name="Wu W."/>
            <person name="Upadhyaya H.D."/>
            <person name="Yang S.P."/>
            <person name="Shah T."/>
            <person name="Saxena K.B."/>
            <person name="Michael T."/>
            <person name="McCombie W.R."/>
            <person name="Yang B."/>
            <person name="Zhang G."/>
            <person name="Yang H."/>
            <person name="Wang J."/>
            <person name="Spillane C."/>
            <person name="Cook D.R."/>
            <person name="May G.D."/>
            <person name="Xu X."/>
            <person name="Jackson S.A."/>
        </authorList>
    </citation>
    <scope>NUCLEOTIDE SEQUENCE [LARGE SCALE GENOMIC DNA]</scope>
    <source>
        <strain evidence="2">cv. Asha</strain>
    </source>
</reference>
<dbReference type="EMBL" id="CM003610">
    <property type="protein sequence ID" value="KYP61555.1"/>
    <property type="molecule type" value="Genomic_DNA"/>
</dbReference>
<organism evidence="1 2">
    <name type="scientific">Cajanus cajan</name>
    <name type="common">Pigeon pea</name>
    <name type="synonym">Cajanus indicus</name>
    <dbReference type="NCBI Taxonomy" id="3821"/>
    <lineage>
        <taxon>Eukaryota</taxon>
        <taxon>Viridiplantae</taxon>
        <taxon>Streptophyta</taxon>
        <taxon>Embryophyta</taxon>
        <taxon>Tracheophyta</taxon>
        <taxon>Spermatophyta</taxon>
        <taxon>Magnoliopsida</taxon>
        <taxon>eudicotyledons</taxon>
        <taxon>Gunneridae</taxon>
        <taxon>Pentapetalae</taxon>
        <taxon>rosids</taxon>
        <taxon>fabids</taxon>
        <taxon>Fabales</taxon>
        <taxon>Fabaceae</taxon>
        <taxon>Papilionoideae</taxon>
        <taxon>50 kb inversion clade</taxon>
        <taxon>NPAAA clade</taxon>
        <taxon>indigoferoid/millettioid clade</taxon>
        <taxon>Phaseoleae</taxon>
        <taxon>Cajanus</taxon>
    </lineage>
</organism>
<dbReference type="OMA" id="YEINCAI"/>
<sequence length="120" mass="13678">MNDDACVLIRVCSRLRRHRVLLVAHRSPHVDVAVLKHRHGVPEYEVYGSVYVAITVELTVRVHVQRVLVPLEAAPVEHRVVGAGPERHRLVLLRPRCVLERHVPSDEPVTGNRCNDNIQR</sequence>
<evidence type="ECO:0000313" key="1">
    <source>
        <dbReference type="EMBL" id="KYP61555.1"/>
    </source>
</evidence>